<dbReference type="AlphaFoldDB" id="A0A9W6RX73"/>
<dbReference type="Proteomes" id="UP001165135">
    <property type="component" value="Unassembled WGS sequence"/>
</dbReference>
<sequence length="180" mass="18151">MIPAGGLAEPLGRLVAPAHRAEQAGDVGVGHPVVLGAVALDVPAGVERRQERAVGNVQASGQVVDLPSAPAGASKPAFLGAAGTGDASSTVYTDGSTASGALEPGDWALGADAYPPRFGNEIVAKTPYRNSSEGGKQEINMYVFGATPITLDPGRQVKSITLNTPKSGSGSLQVFAWAFA</sequence>
<comment type="caution">
    <text evidence="1">The sequence shown here is derived from an EMBL/GenBank/DDBJ whole genome shotgun (WGS) entry which is preliminary data.</text>
</comment>
<dbReference type="EMBL" id="BSTJ01000022">
    <property type="protein sequence ID" value="GLY81777.1"/>
    <property type="molecule type" value="Genomic_DNA"/>
</dbReference>
<gene>
    <name evidence="1" type="ORF">Airi01_100440</name>
</gene>
<evidence type="ECO:0000313" key="2">
    <source>
        <dbReference type="Proteomes" id="UP001165135"/>
    </source>
</evidence>
<protein>
    <submittedName>
        <fullName evidence="1">Uncharacterized protein</fullName>
    </submittedName>
</protein>
<evidence type="ECO:0000313" key="1">
    <source>
        <dbReference type="EMBL" id="GLY81777.1"/>
    </source>
</evidence>
<reference evidence="1" key="1">
    <citation type="submission" date="2023-03" db="EMBL/GenBank/DDBJ databases">
        <title>Actinoallomurus iriomotensis NBRC 103681.</title>
        <authorList>
            <person name="Ichikawa N."/>
            <person name="Sato H."/>
            <person name="Tonouchi N."/>
        </authorList>
    </citation>
    <scope>NUCLEOTIDE SEQUENCE</scope>
    <source>
        <strain evidence="1">NBRC 103681</strain>
    </source>
</reference>
<proteinExistence type="predicted"/>
<accession>A0A9W6RX73</accession>
<name>A0A9W6RX73_9ACTN</name>
<organism evidence="1 2">
    <name type="scientific">Actinoallomurus iriomotensis</name>
    <dbReference type="NCBI Taxonomy" id="478107"/>
    <lineage>
        <taxon>Bacteria</taxon>
        <taxon>Bacillati</taxon>
        <taxon>Actinomycetota</taxon>
        <taxon>Actinomycetes</taxon>
        <taxon>Streptosporangiales</taxon>
        <taxon>Thermomonosporaceae</taxon>
        <taxon>Actinoallomurus</taxon>
    </lineage>
</organism>